<feature type="active site" description="Nucleophile; cysteine thiosulfonate intermediate" evidence="4">
    <location>
        <position position="232"/>
    </location>
</feature>
<proteinExistence type="inferred from homology"/>
<protein>
    <recommendedName>
        <fullName evidence="4">Adenosine 5'-phosphosulfate reductase</fullName>
        <shortName evidence="4">APS reductase</shortName>
        <ecNumber evidence="4">1.8.4.10</ecNumber>
    </recommendedName>
    <alternativeName>
        <fullName evidence="4">5'-adenylylsulfate reductase</fullName>
    </alternativeName>
    <alternativeName>
        <fullName evidence="4">Thioredoxin-dependent 5'-adenylylsulfate reductase</fullName>
    </alternativeName>
</protein>
<dbReference type="Proteomes" id="UP001156666">
    <property type="component" value="Unassembled WGS sequence"/>
</dbReference>
<feature type="binding site" evidence="4">
    <location>
        <position position="210"/>
    </location>
    <ligand>
        <name>[4Fe-4S] cluster</name>
        <dbReference type="ChEBI" id="CHEBI:49883"/>
    </ligand>
</feature>
<gene>
    <name evidence="4 6" type="primary">cysH</name>
    <name evidence="6" type="ORF">GCM10007940_29380</name>
</gene>
<dbReference type="GO" id="GO:0070814">
    <property type="term" value="P:hydrogen sulfide biosynthetic process"/>
    <property type="evidence" value="ECO:0007669"/>
    <property type="project" value="UniProtKB-UniRule"/>
</dbReference>
<dbReference type="InterPro" id="IPR004511">
    <property type="entry name" value="PAPS/APS_Rdtase"/>
</dbReference>
<evidence type="ECO:0000256" key="2">
    <source>
        <dbReference type="ARBA" id="ARBA00023002"/>
    </source>
</evidence>
<dbReference type="Pfam" id="PF01507">
    <property type="entry name" value="PAPS_reduct"/>
    <property type="match status" value="1"/>
</dbReference>
<keyword evidence="4" id="KW-0408">Iron</keyword>
<dbReference type="GO" id="GO:0046872">
    <property type="term" value="F:metal ion binding"/>
    <property type="evidence" value="ECO:0007669"/>
    <property type="project" value="UniProtKB-KW"/>
</dbReference>
<comment type="catalytic activity">
    <reaction evidence="4">
        <text>[thioredoxin]-disulfide + sulfite + AMP + 2 H(+) = adenosine 5'-phosphosulfate + [thioredoxin]-dithiol</text>
        <dbReference type="Rhea" id="RHEA:21976"/>
        <dbReference type="Rhea" id="RHEA-COMP:10698"/>
        <dbReference type="Rhea" id="RHEA-COMP:10700"/>
        <dbReference type="ChEBI" id="CHEBI:15378"/>
        <dbReference type="ChEBI" id="CHEBI:17359"/>
        <dbReference type="ChEBI" id="CHEBI:29950"/>
        <dbReference type="ChEBI" id="CHEBI:50058"/>
        <dbReference type="ChEBI" id="CHEBI:58243"/>
        <dbReference type="ChEBI" id="CHEBI:456215"/>
        <dbReference type="EC" id="1.8.4.10"/>
    </reaction>
</comment>
<evidence type="ECO:0000259" key="5">
    <source>
        <dbReference type="Pfam" id="PF01507"/>
    </source>
</evidence>
<dbReference type="EC" id="1.8.4.10" evidence="4"/>
<dbReference type="GO" id="GO:0004604">
    <property type="term" value="F:phosphoadenylyl-sulfate reductase (thioredoxin) activity"/>
    <property type="evidence" value="ECO:0007669"/>
    <property type="project" value="UniProtKB-UniRule"/>
</dbReference>
<dbReference type="GO" id="GO:0005737">
    <property type="term" value="C:cytoplasm"/>
    <property type="evidence" value="ECO:0007669"/>
    <property type="project" value="UniProtKB-SubCell"/>
</dbReference>
<dbReference type="EMBL" id="BSOH01000020">
    <property type="protein sequence ID" value="GLR18322.1"/>
    <property type="molecule type" value="Genomic_DNA"/>
</dbReference>
<reference evidence="6" key="1">
    <citation type="journal article" date="2014" name="Int. J. Syst. Evol. Microbiol.">
        <title>Complete genome sequence of Corynebacterium casei LMG S-19264T (=DSM 44701T), isolated from a smear-ripened cheese.</title>
        <authorList>
            <consortium name="US DOE Joint Genome Institute (JGI-PGF)"/>
            <person name="Walter F."/>
            <person name="Albersmeier A."/>
            <person name="Kalinowski J."/>
            <person name="Ruckert C."/>
        </authorList>
    </citation>
    <scope>NUCLEOTIDE SEQUENCE</scope>
    <source>
        <strain evidence="6">NBRC 108769</strain>
    </source>
</reference>
<comment type="pathway">
    <text evidence="3 4">Sulfur metabolism; hydrogen sulfide biosynthesis; sulfite from sulfate.</text>
</comment>
<comment type="cofactor">
    <cofactor evidence="4">
        <name>[4Fe-4S] cluster</name>
        <dbReference type="ChEBI" id="CHEBI:49883"/>
    </cofactor>
    <text evidence="4">Binds 1 [4Fe-4S] cluster per subunit.</text>
</comment>
<keyword evidence="4" id="KW-0479">Metal-binding</keyword>
<feature type="domain" description="Phosphoadenosine phosphosulphate reductase" evidence="5">
    <location>
        <begin position="50"/>
        <end position="215"/>
    </location>
</feature>
<comment type="caution">
    <text evidence="6">The sequence shown here is derived from an EMBL/GenBank/DDBJ whole genome shotgun (WGS) entry which is preliminary data.</text>
</comment>
<dbReference type="GO" id="GO:0019379">
    <property type="term" value="P:sulfate assimilation, phosphoadenylyl sulfate reduction by phosphoadenylyl-sulfate reductase (thioredoxin)"/>
    <property type="evidence" value="ECO:0007669"/>
    <property type="project" value="UniProtKB-UniRule"/>
</dbReference>
<accession>A0AA37SR36</accession>
<evidence type="ECO:0000256" key="4">
    <source>
        <dbReference type="HAMAP-Rule" id="MF_00063"/>
    </source>
</evidence>
<dbReference type="PANTHER" id="PTHR46509:SF1">
    <property type="entry name" value="PHOSPHOADENOSINE PHOSPHOSULFATE REDUCTASE"/>
    <property type="match status" value="1"/>
</dbReference>
<keyword evidence="4" id="KW-0411">Iron-sulfur</keyword>
<evidence type="ECO:0000256" key="1">
    <source>
        <dbReference type="ARBA" id="ARBA00009732"/>
    </source>
</evidence>
<dbReference type="PIRSF" id="PIRSF000857">
    <property type="entry name" value="PAPS_reductase"/>
    <property type="match status" value="1"/>
</dbReference>
<keyword evidence="2 4" id="KW-0560">Oxidoreductase</keyword>
<feature type="binding site" evidence="4">
    <location>
        <position position="213"/>
    </location>
    <ligand>
        <name>[4Fe-4S] cluster</name>
        <dbReference type="ChEBI" id="CHEBI:49883"/>
    </ligand>
</feature>
<evidence type="ECO:0000313" key="7">
    <source>
        <dbReference type="Proteomes" id="UP001156666"/>
    </source>
</evidence>
<comment type="subcellular location">
    <subcellularLocation>
        <location evidence="4">Cytoplasm</location>
    </subcellularLocation>
</comment>
<evidence type="ECO:0000256" key="3">
    <source>
        <dbReference type="ARBA" id="ARBA00024327"/>
    </source>
</evidence>
<reference evidence="6" key="2">
    <citation type="submission" date="2023-01" db="EMBL/GenBank/DDBJ databases">
        <title>Draft genome sequence of Portibacter lacus strain NBRC 108769.</title>
        <authorList>
            <person name="Sun Q."/>
            <person name="Mori K."/>
        </authorList>
    </citation>
    <scope>NUCLEOTIDE SEQUENCE</scope>
    <source>
        <strain evidence="6">NBRC 108769</strain>
    </source>
</reference>
<dbReference type="InterPro" id="IPR002500">
    <property type="entry name" value="PAPS_reduct_dom"/>
</dbReference>
<dbReference type="NCBIfam" id="NF002537">
    <property type="entry name" value="PRK02090.1"/>
    <property type="match status" value="1"/>
</dbReference>
<dbReference type="GO" id="GO:0043866">
    <property type="term" value="F:adenylyl-sulfate reductase (thioredoxin) activity"/>
    <property type="evidence" value="ECO:0007669"/>
    <property type="project" value="UniProtKB-EC"/>
</dbReference>
<feature type="binding site" evidence="4">
    <location>
        <position position="130"/>
    </location>
    <ligand>
        <name>[4Fe-4S] cluster</name>
        <dbReference type="ChEBI" id="CHEBI:49883"/>
    </ligand>
</feature>
<feature type="binding site" evidence="4">
    <location>
        <position position="129"/>
    </location>
    <ligand>
        <name>[4Fe-4S] cluster</name>
        <dbReference type="ChEBI" id="CHEBI:49883"/>
    </ligand>
</feature>
<dbReference type="AlphaFoldDB" id="A0AA37SR36"/>
<keyword evidence="7" id="KW-1185">Reference proteome</keyword>
<evidence type="ECO:0000313" key="6">
    <source>
        <dbReference type="EMBL" id="GLR18322.1"/>
    </source>
</evidence>
<comment type="similarity">
    <text evidence="1 4">Belongs to the PAPS reductase family. CysH subfamily.</text>
</comment>
<sequence length="249" mass="28748">MASTDNKDFLVTDKIDFKNFNSSEYNAIFQDLSPIQRLEKLYEYFTPDEILFTSSFGTNSAYLLFLLSKVNPSQKVYFINTGYLFEETIKYKNELSELYGLDIVEIQPLAQEHQMTEEEEWWTDHPKMCCAINKIAPLDKVKVGKKIWVSGVLGFQTEFRSDLGIFAPHGDLYKFHPLIDMEEGQFLYELNYHGLPKHPLADFGYGSVGCTHCTVKGDGRDGRWADSEKTECGLHTHYFTNKKELNESK</sequence>
<dbReference type="PANTHER" id="PTHR46509">
    <property type="entry name" value="PHOSPHOADENOSINE PHOSPHOSULFATE REDUCTASE"/>
    <property type="match status" value="1"/>
</dbReference>
<dbReference type="InterPro" id="IPR014729">
    <property type="entry name" value="Rossmann-like_a/b/a_fold"/>
</dbReference>
<dbReference type="HAMAP" id="MF_00063">
    <property type="entry name" value="CysH"/>
    <property type="match status" value="1"/>
</dbReference>
<dbReference type="Gene3D" id="3.40.50.620">
    <property type="entry name" value="HUPs"/>
    <property type="match status" value="1"/>
</dbReference>
<organism evidence="6 7">
    <name type="scientific">Portibacter lacus</name>
    <dbReference type="NCBI Taxonomy" id="1099794"/>
    <lineage>
        <taxon>Bacteria</taxon>
        <taxon>Pseudomonadati</taxon>
        <taxon>Bacteroidota</taxon>
        <taxon>Saprospiria</taxon>
        <taxon>Saprospirales</taxon>
        <taxon>Haliscomenobacteraceae</taxon>
        <taxon>Portibacter</taxon>
    </lineage>
</organism>
<keyword evidence="4" id="KW-0963">Cytoplasm</keyword>
<name>A0AA37SR36_9BACT</name>
<dbReference type="RefSeq" id="WP_235293686.1">
    <property type="nucleotide sequence ID" value="NZ_BSOH01000020.1"/>
</dbReference>
<dbReference type="GO" id="GO:0051539">
    <property type="term" value="F:4 iron, 4 sulfur cluster binding"/>
    <property type="evidence" value="ECO:0007669"/>
    <property type="project" value="UniProtKB-UniRule"/>
</dbReference>
<dbReference type="SUPFAM" id="SSF52402">
    <property type="entry name" value="Adenine nucleotide alpha hydrolases-like"/>
    <property type="match status" value="1"/>
</dbReference>
<comment type="function">
    <text evidence="4">Catalyzes the formation of sulfite from adenosine 5'-phosphosulfate (APS) using thioredoxin as an electron donor.</text>
</comment>